<feature type="compositionally biased region" description="Basic and acidic residues" evidence="5">
    <location>
        <begin position="190"/>
        <end position="214"/>
    </location>
</feature>
<dbReference type="GO" id="GO:0019843">
    <property type="term" value="F:rRNA binding"/>
    <property type="evidence" value="ECO:0007669"/>
    <property type="project" value="TreeGrafter"/>
</dbReference>
<dbReference type="Pfam" id="PF09805">
    <property type="entry name" value="Nop25"/>
    <property type="match status" value="1"/>
</dbReference>
<evidence type="ECO:0000256" key="2">
    <source>
        <dbReference type="ARBA" id="ARBA00007175"/>
    </source>
</evidence>
<gene>
    <name evidence="6" type="ORF">BJ322DRAFT_1097866</name>
</gene>
<evidence type="ECO:0000256" key="3">
    <source>
        <dbReference type="ARBA" id="ARBA00023054"/>
    </source>
</evidence>
<feature type="compositionally biased region" description="Acidic residues" evidence="5">
    <location>
        <begin position="107"/>
        <end position="120"/>
    </location>
</feature>
<evidence type="ECO:0008006" key="8">
    <source>
        <dbReference type="Google" id="ProtNLM"/>
    </source>
</evidence>
<evidence type="ECO:0000256" key="4">
    <source>
        <dbReference type="ARBA" id="ARBA00023242"/>
    </source>
</evidence>
<comment type="similarity">
    <text evidence="2">Belongs to the RRP17 family.</text>
</comment>
<feature type="compositionally biased region" description="Low complexity" evidence="5">
    <location>
        <begin position="75"/>
        <end position="92"/>
    </location>
</feature>
<dbReference type="AlphaFoldDB" id="A0A9P6HQP9"/>
<dbReference type="OrthoDB" id="551633at2759"/>
<evidence type="ECO:0000313" key="6">
    <source>
        <dbReference type="EMBL" id="KAF9792943.1"/>
    </source>
</evidence>
<evidence type="ECO:0000256" key="1">
    <source>
        <dbReference type="ARBA" id="ARBA00004604"/>
    </source>
</evidence>
<dbReference type="PANTHER" id="PTHR14577">
    <property type="entry name" value="NUCLEOLAR PROTEIN 12"/>
    <property type="match status" value="1"/>
</dbReference>
<feature type="region of interest" description="Disordered" evidence="5">
    <location>
        <begin position="134"/>
        <end position="228"/>
    </location>
</feature>
<dbReference type="EMBL" id="WIUZ02000001">
    <property type="protein sequence ID" value="KAF9792943.1"/>
    <property type="molecule type" value="Genomic_DNA"/>
</dbReference>
<evidence type="ECO:0000256" key="5">
    <source>
        <dbReference type="SAM" id="MobiDB-lite"/>
    </source>
</evidence>
<protein>
    <recommendedName>
        <fullName evidence="8">Nucleolar protein 12</fullName>
    </recommendedName>
</protein>
<dbReference type="GO" id="GO:0005730">
    <property type="term" value="C:nucleolus"/>
    <property type="evidence" value="ECO:0007669"/>
    <property type="project" value="UniProtKB-SubCell"/>
</dbReference>
<comment type="caution">
    <text evidence="6">The sequence shown here is derived from an EMBL/GenBank/DDBJ whole genome shotgun (WGS) entry which is preliminary data.</text>
</comment>
<keyword evidence="4" id="KW-0539">Nucleus</keyword>
<keyword evidence="7" id="KW-1185">Reference proteome</keyword>
<dbReference type="PANTHER" id="PTHR14577:SF0">
    <property type="entry name" value="NUCLEOLAR PROTEIN 12"/>
    <property type="match status" value="1"/>
</dbReference>
<feature type="compositionally biased region" description="Low complexity" evidence="5">
    <location>
        <begin position="168"/>
        <end position="179"/>
    </location>
</feature>
<dbReference type="Proteomes" id="UP000736335">
    <property type="component" value="Unassembled WGS sequence"/>
</dbReference>
<reference evidence="6" key="1">
    <citation type="journal article" date="2020" name="Nat. Commun.">
        <title>Large-scale genome sequencing of mycorrhizal fungi provides insights into the early evolution of symbiotic traits.</title>
        <authorList>
            <person name="Miyauchi S."/>
            <person name="Kiss E."/>
            <person name="Kuo A."/>
            <person name="Drula E."/>
            <person name="Kohler A."/>
            <person name="Sanchez-Garcia M."/>
            <person name="Morin E."/>
            <person name="Andreopoulos B."/>
            <person name="Barry K.W."/>
            <person name="Bonito G."/>
            <person name="Buee M."/>
            <person name="Carver A."/>
            <person name="Chen C."/>
            <person name="Cichocki N."/>
            <person name="Clum A."/>
            <person name="Culley D."/>
            <person name="Crous P.W."/>
            <person name="Fauchery L."/>
            <person name="Girlanda M."/>
            <person name="Hayes R.D."/>
            <person name="Keri Z."/>
            <person name="LaButti K."/>
            <person name="Lipzen A."/>
            <person name="Lombard V."/>
            <person name="Magnuson J."/>
            <person name="Maillard F."/>
            <person name="Murat C."/>
            <person name="Nolan M."/>
            <person name="Ohm R.A."/>
            <person name="Pangilinan J."/>
            <person name="Pereira M.F."/>
            <person name="Perotto S."/>
            <person name="Peter M."/>
            <person name="Pfister S."/>
            <person name="Riley R."/>
            <person name="Sitrit Y."/>
            <person name="Stielow J.B."/>
            <person name="Szollosi G."/>
            <person name="Zifcakova L."/>
            <person name="Stursova M."/>
            <person name="Spatafora J.W."/>
            <person name="Tedersoo L."/>
            <person name="Vaario L.M."/>
            <person name="Yamada A."/>
            <person name="Yan M."/>
            <person name="Wang P."/>
            <person name="Xu J."/>
            <person name="Bruns T."/>
            <person name="Baldrian P."/>
            <person name="Vilgalys R."/>
            <person name="Dunand C."/>
            <person name="Henrissat B."/>
            <person name="Grigoriev I.V."/>
            <person name="Hibbett D."/>
            <person name="Nagy L.G."/>
            <person name="Martin F.M."/>
        </authorList>
    </citation>
    <scope>NUCLEOTIDE SEQUENCE</scope>
    <source>
        <strain evidence="6">UH-Tt-Lm1</strain>
    </source>
</reference>
<dbReference type="InterPro" id="IPR019186">
    <property type="entry name" value="Nucleolar_protein_12"/>
</dbReference>
<keyword evidence="3" id="KW-0175">Coiled coil</keyword>
<accession>A0A9P6HQP9</accession>
<name>A0A9P6HQP9_9AGAM</name>
<reference evidence="6" key="2">
    <citation type="submission" date="2020-11" db="EMBL/GenBank/DDBJ databases">
        <authorList>
            <consortium name="DOE Joint Genome Institute"/>
            <person name="Kuo A."/>
            <person name="Miyauchi S."/>
            <person name="Kiss E."/>
            <person name="Drula E."/>
            <person name="Kohler A."/>
            <person name="Sanchez-Garcia M."/>
            <person name="Andreopoulos B."/>
            <person name="Barry K.W."/>
            <person name="Bonito G."/>
            <person name="Buee M."/>
            <person name="Carver A."/>
            <person name="Chen C."/>
            <person name="Cichocki N."/>
            <person name="Clum A."/>
            <person name="Culley D."/>
            <person name="Crous P.W."/>
            <person name="Fauchery L."/>
            <person name="Girlanda M."/>
            <person name="Hayes R."/>
            <person name="Keri Z."/>
            <person name="Labutti K."/>
            <person name="Lipzen A."/>
            <person name="Lombard V."/>
            <person name="Magnuson J."/>
            <person name="Maillard F."/>
            <person name="Morin E."/>
            <person name="Murat C."/>
            <person name="Nolan M."/>
            <person name="Ohm R."/>
            <person name="Pangilinan J."/>
            <person name="Pereira M."/>
            <person name="Perotto S."/>
            <person name="Peter M."/>
            <person name="Riley R."/>
            <person name="Sitrit Y."/>
            <person name="Stielow B."/>
            <person name="Szollosi G."/>
            <person name="Zifcakova L."/>
            <person name="Stursova M."/>
            <person name="Spatafora J.W."/>
            <person name="Tedersoo L."/>
            <person name="Vaario L.-M."/>
            <person name="Yamada A."/>
            <person name="Yan M."/>
            <person name="Wang P."/>
            <person name="Xu J."/>
            <person name="Bruns T."/>
            <person name="Baldrian P."/>
            <person name="Vilgalys R."/>
            <person name="Henrissat B."/>
            <person name="Grigoriev I.V."/>
            <person name="Hibbett D."/>
            <person name="Nagy L.G."/>
            <person name="Martin F.M."/>
        </authorList>
    </citation>
    <scope>NUCLEOTIDE SEQUENCE</scope>
    <source>
        <strain evidence="6">UH-Tt-Lm1</strain>
    </source>
</reference>
<feature type="compositionally biased region" description="Basic and acidic residues" evidence="5">
    <location>
        <begin position="63"/>
        <end position="72"/>
    </location>
</feature>
<sequence length="228" mass="25713">MSSSNTTVLTKSRVVAAKKRKAKRDEIPEVVFDDEARREFLTGFRERKRQRVEEKQAKRKEREKRERLEARKQNRQLLAERAAANAAQVEAAYGGKPVDAADASGPDSEEDLIQEEYENEEQVATVTVVEDFDIDTLVPAGAPSDHIPDPSNQGQDQNRRSEHRTKVPKPNAAPKTPATSRKKTSSAKKIKYETKAARVAEKRKQRTRKLEKAARAGGKQSHSSKKRK</sequence>
<evidence type="ECO:0000313" key="7">
    <source>
        <dbReference type="Proteomes" id="UP000736335"/>
    </source>
</evidence>
<comment type="subcellular location">
    <subcellularLocation>
        <location evidence="1">Nucleus</location>
        <location evidence="1">Nucleolus</location>
    </subcellularLocation>
</comment>
<proteinExistence type="inferred from homology"/>
<organism evidence="6 7">
    <name type="scientific">Thelephora terrestris</name>
    <dbReference type="NCBI Taxonomy" id="56493"/>
    <lineage>
        <taxon>Eukaryota</taxon>
        <taxon>Fungi</taxon>
        <taxon>Dikarya</taxon>
        <taxon>Basidiomycota</taxon>
        <taxon>Agaricomycotina</taxon>
        <taxon>Agaricomycetes</taxon>
        <taxon>Thelephorales</taxon>
        <taxon>Thelephoraceae</taxon>
        <taxon>Thelephora</taxon>
    </lineage>
</organism>
<feature type="region of interest" description="Disordered" evidence="5">
    <location>
        <begin position="48"/>
        <end position="120"/>
    </location>
</feature>
<feature type="compositionally biased region" description="Basic residues" evidence="5">
    <location>
        <begin position="180"/>
        <end position="189"/>
    </location>
</feature>